<reference evidence="3 4" key="1">
    <citation type="submission" date="2016-10" db="EMBL/GenBank/DDBJ databases">
        <authorList>
            <person name="Varghese N."/>
            <person name="Submissions S."/>
        </authorList>
    </citation>
    <scope>NUCLEOTIDE SEQUENCE</scope>
    <source>
        <strain evidence="3">BP1-145</strain>
        <strain evidence="4">BP1-148</strain>
    </source>
</reference>
<name>A0A1H0EV67_9BACT</name>
<accession>A0A1G7TSZ6</accession>
<dbReference type="EMBL" id="FNCQ01000003">
    <property type="protein sequence ID" value="SDG38453.1"/>
    <property type="molecule type" value="Genomic_DNA"/>
</dbReference>
<evidence type="ECO:0000313" key="4">
    <source>
        <dbReference type="Proteomes" id="UP000198779"/>
    </source>
</evidence>
<organism evidence="3 5">
    <name type="scientific">Prevotella communis</name>
    <dbReference type="NCBI Taxonomy" id="2913614"/>
    <lineage>
        <taxon>Bacteria</taxon>
        <taxon>Pseudomonadati</taxon>
        <taxon>Bacteroidota</taxon>
        <taxon>Bacteroidia</taxon>
        <taxon>Bacteroidales</taxon>
        <taxon>Prevotellaceae</taxon>
        <taxon>Prevotella</taxon>
    </lineage>
</organism>
<proteinExistence type="predicted"/>
<dbReference type="OrthoDB" id="1091676at2"/>
<evidence type="ECO:0000313" key="5">
    <source>
        <dbReference type="Proteomes" id="UP000199134"/>
    </source>
</evidence>
<dbReference type="RefSeq" id="WP_091815158.1">
    <property type="nucleotide sequence ID" value="NZ_FNCQ01000003.1"/>
</dbReference>
<evidence type="ECO:0000313" key="2">
    <source>
        <dbReference type="EMBL" id="SDG38453.1"/>
    </source>
</evidence>
<evidence type="ECO:0000259" key="1">
    <source>
        <dbReference type="Pfam" id="PF14491"/>
    </source>
</evidence>
<dbReference type="Proteomes" id="UP000199134">
    <property type="component" value="Unassembled WGS sequence"/>
</dbReference>
<sequence length="338" mass="39420">MANRLIDNIDSRYFEAANALRGKSARRRIVAYVESYDDIYFWRTVLSRFENEKRYFEVMLPSKMNLTRGKKSVLMNFVGEHVGPDMIACVDADFDYLMQGATEQSRRVINSPYVFHTYVYAIENYQCYAPSLHDVCVAVTLNDHRIFDFEDYFRQFSEACFPLFVWSVWAYRTGHHGRFSLSDFNRVTDPGGFTVQNPGVSIANIRRKVGTKIRELQRQYPNNKEAYLKVKNDILALGVTPQTTYLYVQGHHLFDTVVSPILTKICNILRQERQNEIYHSQAHRTQKRNEMSCYENSQQDVKSMLKKNVGYQHCPLFLQLQDDIADFLGKPQSSEATE</sequence>
<dbReference type="STRING" id="645274.SAMN04487901_103129"/>
<gene>
    <name evidence="3" type="ORF">SAMN04487900_10467</name>
    <name evidence="2" type="ORF">SAMN04487901_103129</name>
</gene>
<evidence type="ECO:0000313" key="3">
    <source>
        <dbReference type="EMBL" id="SDN86245.1"/>
    </source>
</evidence>
<protein>
    <recommendedName>
        <fullName evidence="1">DUF4435 domain-containing protein</fullName>
    </recommendedName>
</protein>
<reference evidence="2 5" key="2">
    <citation type="submission" date="2016-10" db="EMBL/GenBank/DDBJ databases">
        <authorList>
            <person name="de Groot N.N."/>
        </authorList>
    </citation>
    <scope>NUCLEOTIDE SEQUENCE [LARGE SCALE GENOMIC DNA]</scope>
    <source>
        <strain evidence="5">BP1-145</strain>
        <strain evidence="2">BP1-148</strain>
    </source>
</reference>
<accession>A0A1H0EV67</accession>
<dbReference type="Proteomes" id="UP000198779">
    <property type="component" value="Unassembled WGS sequence"/>
</dbReference>
<keyword evidence="4" id="KW-1185">Reference proteome</keyword>
<dbReference type="EMBL" id="FNIW01000004">
    <property type="protein sequence ID" value="SDN86245.1"/>
    <property type="molecule type" value="Genomic_DNA"/>
</dbReference>
<feature type="domain" description="DUF4435" evidence="1">
    <location>
        <begin position="27"/>
        <end position="273"/>
    </location>
</feature>
<dbReference type="AlphaFoldDB" id="A0A1H0EV67"/>
<dbReference type="Pfam" id="PF14491">
    <property type="entry name" value="DUF4435"/>
    <property type="match status" value="1"/>
</dbReference>
<dbReference type="InterPro" id="IPR029492">
    <property type="entry name" value="DUF4435"/>
</dbReference>